<accession>A0A2M7H4G4</accession>
<organism evidence="8 9">
    <name type="scientific">Candidatus Kerfeldbacteria bacterium CG15_BIG_FIL_POST_REV_8_21_14_020_45_12</name>
    <dbReference type="NCBI Taxonomy" id="2014247"/>
    <lineage>
        <taxon>Bacteria</taxon>
        <taxon>Candidatus Kerfeldiibacteriota</taxon>
    </lineage>
</organism>
<gene>
    <name evidence="8" type="ORF">COW24_01900</name>
</gene>
<evidence type="ECO:0000313" key="9">
    <source>
        <dbReference type="Proteomes" id="UP000230292"/>
    </source>
</evidence>
<evidence type="ECO:0000259" key="7">
    <source>
        <dbReference type="Pfam" id="PF02683"/>
    </source>
</evidence>
<evidence type="ECO:0000256" key="4">
    <source>
        <dbReference type="ARBA" id="ARBA00022989"/>
    </source>
</evidence>
<sequence>MAFLLLSLLAGVLTTLSPCVLPLLPIVIGGAISEHKDRLRPFIIAGSLALSVIVFTLVLKASTVFIDIPPHLWEILTGIILVGFGLISLFPELWEKLSVKLRLSDRSNKLLARSSQKQSRWGSVLMGFSLGPVFSSCSPTYAIILATVLPQSFTLGLLNLIAYTFGMTAMLLLVSVFGQRLVGKLKWAASPNGWFKKFLGALFIVVGLLIAFGLEKDIETALVNNLNLPAIDFEASLIPNDM</sequence>
<feature type="transmembrane region" description="Helical" evidence="6">
    <location>
        <begin position="42"/>
        <end position="59"/>
    </location>
</feature>
<evidence type="ECO:0000256" key="1">
    <source>
        <dbReference type="ARBA" id="ARBA00004141"/>
    </source>
</evidence>
<evidence type="ECO:0000256" key="2">
    <source>
        <dbReference type="ARBA" id="ARBA00006143"/>
    </source>
</evidence>
<keyword evidence="3 6" id="KW-0812">Transmembrane</keyword>
<comment type="subcellular location">
    <subcellularLocation>
        <location evidence="1">Membrane</location>
        <topology evidence="1">Multi-pass membrane protein</topology>
    </subcellularLocation>
</comment>
<dbReference type="GO" id="GO:0017004">
    <property type="term" value="P:cytochrome complex assembly"/>
    <property type="evidence" value="ECO:0007669"/>
    <property type="project" value="InterPro"/>
</dbReference>
<feature type="transmembrane region" description="Helical" evidence="6">
    <location>
        <begin position="156"/>
        <end position="178"/>
    </location>
</feature>
<protein>
    <submittedName>
        <fullName evidence="8">Cytochrome C biogenesis protein</fullName>
    </submittedName>
</protein>
<reference evidence="8 9" key="1">
    <citation type="submission" date="2017-09" db="EMBL/GenBank/DDBJ databases">
        <title>Depth-based differentiation of microbial function through sediment-hosted aquifers and enrichment of novel symbionts in the deep terrestrial subsurface.</title>
        <authorList>
            <person name="Probst A.J."/>
            <person name="Ladd B."/>
            <person name="Jarett J.K."/>
            <person name="Geller-Mcgrath D.E."/>
            <person name="Sieber C.M."/>
            <person name="Emerson J.B."/>
            <person name="Anantharaman K."/>
            <person name="Thomas B.C."/>
            <person name="Malmstrom R."/>
            <person name="Stieglmeier M."/>
            <person name="Klingl A."/>
            <person name="Woyke T."/>
            <person name="Ryan C.M."/>
            <person name="Banfield J.F."/>
        </authorList>
    </citation>
    <scope>NUCLEOTIDE SEQUENCE [LARGE SCALE GENOMIC DNA]</scope>
    <source>
        <strain evidence="8">CG15_BIG_FIL_POST_REV_8_21_14_020_45_12</strain>
    </source>
</reference>
<dbReference type="AlphaFoldDB" id="A0A2M7H4G4"/>
<feature type="transmembrane region" description="Helical" evidence="6">
    <location>
        <begin position="124"/>
        <end position="149"/>
    </location>
</feature>
<feature type="transmembrane region" description="Helical" evidence="6">
    <location>
        <begin position="198"/>
        <end position="214"/>
    </location>
</feature>
<dbReference type="PANTHER" id="PTHR31272:SF9">
    <property type="entry name" value="BLL1027 PROTEIN"/>
    <property type="match status" value="1"/>
</dbReference>
<evidence type="ECO:0000313" key="8">
    <source>
        <dbReference type="EMBL" id="PIW37109.1"/>
    </source>
</evidence>
<dbReference type="PANTHER" id="PTHR31272">
    <property type="entry name" value="CYTOCHROME C-TYPE BIOGENESIS PROTEIN HI_1454-RELATED"/>
    <property type="match status" value="1"/>
</dbReference>
<dbReference type="InterPro" id="IPR051790">
    <property type="entry name" value="Cytochrome_c-biogenesis_DsbD"/>
</dbReference>
<comment type="similarity">
    <text evidence="2">Belongs to the DsbD family.</text>
</comment>
<feature type="transmembrane region" description="Helical" evidence="6">
    <location>
        <begin position="71"/>
        <end position="90"/>
    </location>
</feature>
<dbReference type="GO" id="GO:0016020">
    <property type="term" value="C:membrane"/>
    <property type="evidence" value="ECO:0007669"/>
    <property type="project" value="UniProtKB-SubCell"/>
</dbReference>
<keyword evidence="4 6" id="KW-1133">Transmembrane helix</keyword>
<dbReference type="InterPro" id="IPR003834">
    <property type="entry name" value="Cyt_c_assmbl_TM_dom"/>
</dbReference>
<dbReference type="EMBL" id="PFGC01000022">
    <property type="protein sequence ID" value="PIW37109.1"/>
    <property type="molecule type" value="Genomic_DNA"/>
</dbReference>
<keyword evidence="5 6" id="KW-0472">Membrane</keyword>
<evidence type="ECO:0000256" key="3">
    <source>
        <dbReference type="ARBA" id="ARBA00022692"/>
    </source>
</evidence>
<comment type="caution">
    <text evidence="8">The sequence shown here is derived from an EMBL/GenBank/DDBJ whole genome shotgun (WGS) entry which is preliminary data.</text>
</comment>
<feature type="domain" description="Cytochrome C biogenesis protein transmembrane" evidence="7">
    <location>
        <begin position="3"/>
        <end position="207"/>
    </location>
</feature>
<evidence type="ECO:0000256" key="5">
    <source>
        <dbReference type="ARBA" id="ARBA00023136"/>
    </source>
</evidence>
<dbReference type="Proteomes" id="UP000230292">
    <property type="component" value="Unassembled WGS sequence"/>
</dbReference>
<proteinExistence type="inferred from homology"/>
<dbReference type="Pfam" id="PF02683">
    <property type="entry name" value="DsbD_TM"/>
    <property type="match status" value="1"/>
</dbReference>
<name>A0A2M7H4G4_9BACT</name>
<evidence type="ECO:0000256" key="6">
    <source>
        <dbReference type="SAM" id="Phobius"/>
    </source>
</evidence>